<keyword evidence="3" id="KW-0597">Phosphoprotein</keyword>
<evidence type="ECO:0000256" key="5">
    <source>
        <dbReference type="ARBA" id="ARBA00022692"/>
    </source>
</evidence>
<evidence type="ECO:0000256" key="3">
    <source>
        <dbReference type="ARBA" id="ARBA00022553"/>
    </source>
</evidence>
<evidence type="ECO:0000256" key="1">
    <source>
        <dbReference type="ARBA" id="ARBA00000085"/>
    </source>
</evidence>
<dbReference type="EMBL" id="PGFZ01000002">
    <property type="protein sequence ID" value="POZ52848.1"/>
    <property type="molecule type" value="Genomic_DNA"/>
</dbReference>
<evidence type="ECO:0000256" key="7">
    <source>
        <dbReference type="ARBA" id="ARBA00022989"/>
    </source>
</evidence>
<reference evidence="9 10" key="1">
    <citation type="submission" date="2017-11" db="EMBL/GenBank/DDBJ databases">
        <title>Draft Genome Sequence of Methylobacter psychrotolerans Sph1T, an Obligate Methanotroph from Low-Temperature Environments.</title>
        <authorList>
            <person name="Oshkin I.Y."/>
            <person name="Miroshnikov K."/>
            <person name="Belova S.E."/>
            <person name="Korzhenkov A."/>
            <person name="Toshchakov S.V."/>
            <person name="Dedysh S.N."/>
        </authorList>
    </citation>
    <scope>NUCLEOTIDE SEQUENCE [LARGE SCALE GENOMIC DNA]</scope>
    <source>
        <strain evidence="9 10">Sph1</strain>
    </source>
</reference>
<dbReference type="SUPFAM" id="SSF55874">
    <property type="entry name" value="ATPase domain of HSP90 chaperone/DNA topoisomerase II/histidine kinase"/>
    <property type="match status" value="1"/>
</dbReference>
<dbReference type="AlphaFoldDB" id="A0A2S5CPX5"/>
<dbReference type="SMART" id="SM00065">
    <property type="entry name" value="GAF"/>
    <property type="match status" value="2"/>
</dbReference>
<feature type="domain" description="Histidine kinase" evidence="8">
    <location>
        <begin position="585"/>
        <end position="814"/>
    </location>
</feature>
<dbReference type="PROSITE" id="PS50109">
    <property type="entry name" value="HIS_KIN"/>
    <property type="match status" value="1"/>
</dbReference>
<dbReference type="InterPro" id="IPR003018">
    <property type="entry name" value="GAF"/>
</dbReference>
<dbReference type="InterPro" id="IPR036890">
    <property type="entry name" value="HATPase_C_sf"/>
</dbReference>
<dbReference type="InterPro" id="IPR029016">
    <property type="entry name" value="GAF-like_dom_sf"/>
</dbReference>
<gene>
    <name evidence="9" type="ORF">AADEFJLK_01457</name>
</gene>
<dbReference type="SUPFAM" id="SSF55781">
    <property type="entry name" value="GAF domain-like"/>
    <property type="match status" value="3"/>
</dbReference>
<comment type="caution">
    <text evidence="9">The sequence shown here is derived from an EMBL/GenBank/DDBJ whole genome shotgun (WGS) entry which is preliminary data.</text>
</comment>
<dbReference type="GO" id="GO:0004673">
    <property type="term" value="F:protein histidine kinase activity"/>
    <property type="evidence" value="ECO:0007669"/>
    <property type="project" value="UniProtKB-EC"/>
</dbReference>
<dbReference type="Pfam" id="PF02518">
    <property type="entry name" value="HATPase_c"/>
    <property type="match status" value="1"/>
</dbReference>
<dbReference type="Pfam" id="PF01590">
    <property type="entry name" value="GAF"/>
    <property type="match status" value="2"/>
</dbReference>
<dbReference type="PANTHER" id="PTHR45436:SF5">
    <property type="entry name" value="SENSOR HISTIDINE KINASE TRCS"/>
    <property type="match status" value="1"/>
</dbReference>
<evidence type="ECO:0000256" key="4">
    <source>
        <dbReference type="ARBA" id="ARBA00022679"/>
    </source>
</evidence>
<name>A0A2S5CPX5_9GAMM</name>
<dbReference type="InterPro" id="IPR050428">
    <property type="entry name" value="TCS_sensor_his_kinase"/>
</dbReference>
<evidence type="ECO:0000313" key="10">
    <source>
        <dbReference type="Proteomes" id="UP000237423"/>
    </source>
</evidence>
<comment type="catalytic activity">
    <reaction evidence="1">
        <text>ATP + protein L-histidine = ADP + protein N-phospho-L-histidine.</text>
        <dbReference type="EC" id="2.7.13.3"/>
    </reaction>
</comment>
<sequence length="816" mass="91783">MANLNTESLSDLVTTALAQNELSGLSAIIEVIARSVNAPIAILWQVAPAPIEDTLFIVAEWFEKRQKVPTHFHTLHRQSATITYKALTTGQCQANNEIYAQDGTFLAEFGIQSLLSIPLMMEKNKDGKNNHALTLYWTREGQLSRSENDAESQKAQFLASFLLDFYRTLTDKVSYALLEQCNKTLEQLSSTSVDCKQVFKEICGLISNKLQAHDVTIYLCETTSKGNGDYCLQASTLNEPVAVKPKRVLGNKTNLIDWVVTEGRCVRIFDLQLYEKYKMAYAQKYSGLALGEDTLNWWKNTSRRLLDIPIDKELPPISVLAVPIMSGDRLLGVIRCGLTKRSPYYFSDQEKQLLVLVANQISQAWSHRLNLRNIEEENRTLTSFVSNLASLNTYVHNIIKNHEKLDQNVFIETLRNDTFTSALVRLQQSINNVNIAAIRLVAEDENGQYLYFAHIFGDVTAPIGKRFYLHETKADNQPAKAGVLVVKTGEPYIMKDKSDSYYPLQSFDAESMVIAPIKIGSEVIGVIDVRSDIPNGLSSSVVSIMEAIGLQLGLYNDLFDKVVKLKQSVHDLKTEQKNQTQTYEDFAHQLKTPMQQLNSRVRSLINTYEDDSLPRELAYLRGSAAKAQRVSLGIRLFADLTKGKPLRPDLIVLTADWLRKVLIECAVDQENAVDPSDNLRFGVNKDGLPSLNRATVQADGNLLIQALNNLLDNAAKYSYPNNTVEISCGLSSRRKNFYISVVNTGLPIDNEDREQCKKRYWRGHQHQLVVGEGSGIGLWIVDNIMRAHNGELLINPNPLPKNCTEVRLQFPATLRY</sequence>
<organism evidence="9 10">
    <name type="scientific">Methylovulum psychrotolerans</name>
    <dbReference type="NCBI Taxonomy" id="1704499"/>
    <lineage>
        <taxon>Bacteria</taxon>
        <taxon>Pseudomonadati</taxon>
        <taxon>Pseudomonadota</taxon>
        <taxon>Gammaproteobacteria</taxon>
        <taxon>Methylococcales</taxon>
        <taxon>Methylococcaceae</taxon>
        <taxon>Methylovulum</taxon>
    </lineage>
</organism>
<dbReference type="EC" id="2.7.13.3" evidence="2"/>
<keyword evidence="7" id="KW-0472">Membrane</keyword>
<dbReference type="SMART" id="SM00387">
    <property type="entry name" value="HATPase_c"/>
    <property type="match status" value="1"/>
</dbReference>
<evidence type="ECO:0000256" key="2">
    <source>
        <dbReference type="ARBA" id="ARBA00012438"/>
    </source>
</evidence>
<dbReference type="RefSeq" id="WP_103973800.1">
    <property type="nucleotide sequence ID" value="NZ_PGFZ01000002.1"/>
</dbReference>
<evidence type="ECO:0000256" key="6">
    <source>
        <dbReference type="ARBA" id="ARBA00022777"/>
    </source>
</evidence>
<protein>
    <recommendedName>
        <fullName evidence="2">histidine kinase</fullName>
        <ecNumber evidence="2">2.7.13.3</ecNumber>
    </recommendedName>
</protein>
<dbReference type="CDD" id="cd00075">
    <property type="entry name" value="HATPase"/>
    <property type="match status" value="1"/>
</dbReference>
<dbReference type="Gene3D" id="3.30.565.10">
    <property type="entry name" value="Histidine kinase-like ATPase, C-terminal domain"/>
    <property type="match status" value="1"/>
</dbReference>
<dbReference type="Gene3D" id="3.30.450.40">
    <property type="match status" value="2"/>
</dbReference>
<keyword evidence="5" id="KW-0812">Transmembrane</keyword>
<keyword evidence="7" id="KW-1133">Transmembrane helix</keyword>
<dbReference type="PANTHER" id="PTHR45436">
    <property type="entry name" value="SENSOR HISTIDINE KINASE YKOH"/>
    <property type="match status" value="1"/>
</dbReference>
<evidence type="ECO:0000313" key="9">
    <source>
        <dbReference type="EMBL" id="POZ52848.1"/>
    </source>
</evidence>
<dbReference type="InterPro" id="IPR003594">
    <property type="entry name" value="HATPase_dom"/>
</dbReference>
<accession>A0A2S5CPX5</accession>
<keyword evidence="6 9" id="KW-0418">Kinase</keyword>
<proteinExistence type="predicted"/>
<dbReference type="InterPro" id="IPR005467">
    <property type="entry name" value="His_kinase_dom"/>
</dbReference>
<keyword evidence="4" id="KW-0808">Transferase</keyword>
<dbReference type="Proteomes" id="UP000237423">
    <property type="component" value="Unassembled WGS sequence"/>
</dbReference>
<evidence type="ECO:0000259" key="8">
    <source>
        <dbReference type="PROSITE" id="PS50109"/>
    </source>
</evidence>